<reference evidence="1" key="1">
    <citation type="submission" date="2021-05" db="EMBL/GenBank/DDBJ databases">
        <authorList>
            <person name="Alioto T."/>
            <person name="Alioto T."/>
            <person name="Gomez Garrido J."/>
        </authorList>
    </citation>
    <scope>NUCLEOTIDE SEQUENCE</scope>
</reference>
<organism evidence="1">
    <name type="scientific">Culex pipiens</name>
    <name type="common">House mosquito</name>
    <dbReference type="NCBI Taxonomy" id="7175"/>
    <lineage>
        <taxon>Eukaryota</taxon>
        <taxon>Metazoa</taxon>
        <taxon>Ecdysozoa</taxon>
        <taxon>Arthropoda</taxon>
        <taxon>Hexapoda</taxon>
        <taxon>Insecta</taxon>
        <taxon>Pterygota</taxon>
        <taxon>Neoptera</taxon>
        <taxon>Endopterygota</taxon>
        <taxon>Diptera</taxon>
        <taxon>Nematocera</taxon>
        <taxon>Culicoidea</taxon>
        <taxon>Culicidae</taxon>
        <taxon>Culicinae</taxon>
        <taxon>Culicini</taxon>
        <taxon>Culex</taxon>
        <taxon>Culex</taxon>
    </lineage>
</organism>
<name>A0A8D8P062_CULPI</name>
<dbReference type="AlphaFoldDB" id="A0A8D8P062"/>
<dbReference type="EMBL" id="HBUE01205926">
    <property type="protein sequence ID" value="CAG6531893.1"/>
    <property type="molecule type" value="Transcribed_RNA"/>
</dbReference>
<evidence type="ECO:0000313" key="1">
    <source>
        <dbReference type="EMBL" id="CAG6583765.1"/>
    </source>
</evidence>
<protein>
    <submittedName>
        <fullName evidence="1">(northern house mosquito) hypothetical protein</fullName>
    </submittedName>
</protein>
<dbReference type="EMBL" id="HBUE01312246">
    <property type="protein sequence ID" value="CAG6583765.1"/>
    <property type="molecule type" value="Transcribed_RNA"/>
</dbReference>
<accession>A0A8D8P062</accession>
<sequence length="115" mass="13205">MVDGLNYSFGNPIVPSCKSSFIRSFHPTLSFEAALPEVADHLDYLPASSTNVETLLSKFNLDNVPQHVTEIGRVVAIKFEELAALWPFANAKCAEWNRFRMWSEITYVVRFWHRN</sequence>
<proteinExistence type="predicted"/>